<dbReference type="EMBL" id="AVOT02006014">
    <property type="protein sequence ID" value="MBW0480550.1"/>
    <property type="molecule type" value="Genomic_DNA"/>
</dbReference>
<dbReference type="InterPro" id="IPR012337">
    <property type="entry name" value="RNaseH-like_sf"/>
</dbReference>
<evidence type="ECO:0000256" key="12">
    <source>
        <dbReference type="ARBA" id="ARBA00023172"/>
    </source>
</evidence>
<keyword evidence="11" id="KW-0239">DNA-directed DNA polymerase</keyword>
<evidence type="ECO:0000256" key="7">
    <source>
        <dbReference type="ARBA" id="ARBA00022842"/>
    </source>
</evidence>
<dbReference type="PANTHER" id="PTHR42648:SF11">
    <property type="entry name" value="TRANSPOSON TY4-P GAG-POL POLYPROTEIN"/>
    <property type="match status" value="1"/>
</dbReference>
<accession>A0A9Q3GVX4</accession>
<reference evidence="16" key="1">
    <citation type="submission" date="2021-03" db="EMBL/GenBank/DDBJ databases">
        <title>Draft genome sequence of rust myrtle Austropuccinia psidii MF-1, a brazilian biotype.</title>
        <authorList>
            <person name="Quecine M.C."/>
            <person name="Pachon D.M.R."/>
            <person name="Bonatelli M.L."/>
            <person name="Correr F.H."/>
            <person name="Franceschini L.M."/>
            <person name="Leite T.F."/>
            <person name="Margarido G.R.A."/>
            <person name="Almeida C.A."/>
            <person name="Ferrarezi J.A."/>
            <person name="Labate C.A."/>
        </authorList>
    </citation>
    <scope>NUCLEOTIDE SEQUENCE</scope>
    <source>
        <strain evidence="16">MF-1</strain>
    </source>
</reference>
<gene>
    <name evidence="16" type="ORF">O181_020265</name>
</gene>
<proteinExistence type="predicted"/>
<keyword evidence="4" id="KW-0479">Metal-binding</keyword>
<evidence type="ECO:0000256" key="9">
    <source>
        <dbReference type="ARBA" id="ARBA00022908"/>
    </source>
</evidence>
<keyword evidence="1" id="KW-0815">Transposition</keyword>
<dbReference type="GO" id="GO:0004519">
    <property type="term" value="F:endonuclease activity"/>
    <property type="evidence" value="ECO:0007669"/>
    <property type="project" value="UniProtKB-KW"/>
</dbReference>
<evidence type="ECO:0000256" key="8">
    <source>
        <dbReference type="ARBA" id="ARBA00022884"/>
    </source>
</evidence>
<name>A0A9Q3GVX4_9BASI</name>
<dbReference type="Gene3D" id="3.30.420.10">
    <property type="entry name" value="Ribonuclease H-like superfamily/Ribonuclease H"/>
    <property type="match status" value="1"/>
</dbReference>
<comment type="caution">
    <text evidence="16">The sequence shown here is derived from an EMBL/GenBank/DDBJ whole genome shotgun (WGS) entry which is preliminary data.</text>
</comment>
<keyword evidence="2" id="KW-0548">Nucleotidyltransferase</keyword>
<evidence type="ECO:0000256" key="4">
    <source>
        <dbReference type="ARBA" id="ARBA00022723"/>
    </source>
</evidence>
<keyword evidence="5" id="KW-0255">Endonuclease</keyword>
<keyword evidence="11" id="KW-0808">Transferase</keyword>
<dbReference type="InterPro" id="IPR001584">
    <property type="entry name" value="Integrase_cat-core"/>
</dbReference>
<dbReference type="OrthoDB" id="4363844at2759"/>
<dbReference type="GO" id="GO:0005634">
    <property type="term" value="C:nucleus"/>
    <property type="evidence" value="ECO:0007669"/>
    <property type="project" value="UniProtKB-ARBA"/>
</dbReference>
<evidence type="ECO:0000256" key="10">
    <source>
        <dbReference type="ARBA" id="ARBA00022918"/>
    </source>
</evidence>
<evidence type="ECO:0000256" key="6">
    <source>
        <dbReference type="ARBA" id="ARBA00022801"/>
    </source>
</evidence>
<dbReference type="GO" id="GO:0006310">
    <property type="term" value="P:DNA recombination"/>
    <property type="evidence" value="ECO:0007669"/>
    <property type="project" value="UniProtKB-KW"/>
</dbReference>
<protein>
    <recommendedName>
        <fullName evidence="15">Integrase catalytic domain-containing protein</fullName>
    </recommendedName>
</protein>
<keyword evidence="6" id="KW-0378">Hydrolase</keyword>
<evidence type="ECO:0000259" key="15">
    <source>
        <dbReference type="PROSITE" id="PS50994"/>
    </source>
</evidence>
<keyword evidence="9" id="KW-0229">DNA integration</keyword>
<dbReference type="GO" id="GO:0003723">
    <property type="term" value="F:RNA binding"/>
    <property type="evidence" value="ECO:0007669"/>
    <property type="project" value="UniProtKB-KW"/>
</dbReference>
<evidence type="ECO:0000256" key="2">
    <source>
        <dbReference type="ARBA" id="ARBA00022695"/>
    </source>
</evidence>
<feature type="domain" description="Integrase catalytic" evidence="15">
    <location>
        <begin position="43"/>
        <end position="208"/>
    </location>
</feature>
<evidence type="ECO:0000256" key="3">
    <source>
        <dbReference type="ARBA" id="ARBA00022722"/>
    </source>
</evidence>
<dbReference type="GO" id="GO:0046872">
    <property type="term" value="F:metal ion binding"/>
    <property type="evidence" value="ECO:0007669"/>
    <property type="project" value="UniProtKB-KW"/>
</dbReference>
<dbReference type="InterPro" id="IPR036397">
    <property type="entry name" value="RNaseH_sf"/>
</dbReference>
<dbReference type="PROSITE" id="PS50994">
    <property type="entry name" value="INTEGRASE"/>
    <property type="match status" value="1"/>
</dbReference>
<dbReference type="GO" id="GO:0003887">
    <property type="term" value="F:DNA-directed DNA polymerase activity"/>
    <property type="evidence" value="ECO:0007669"/>
    <property type="project" value="UniProtKB-KW"/>
</dbReference>
<evidence type="ECO:0000256" key="11">
    <source>
        <dbReference type="ARBA" id="ARBA00022932"/>
    </source>
</evidence>
<organism evidence="16 17">
    <name type="scientific">Austropuccinia psidii MF-1</name>
    <dbReference type="NCBI Taxonomy" id="1389203"/>
    <lineage>
        <taxon>Eukaryota</taxon>
        <taxon>Fungi</taxon>
        <taxon>Dikarya</taxon>
        <taxon>Basidiomycota</taxon>
        <taxon>Pucciniomycotina</taxon>
        <taxon>Pucciniomycetes</taxon>
        <taxon>Pucciniales</taxon>
        <taxon>Sphaerophragmiaceae</taxon>
        <taxon>Austropuccinia</taxon>
    </lineage>
</organism>
<dbReference type="GO" id="GO:0015074">
    <property type="term" value="P:DNA integration"/>
    <property type="evidence" value="ECO:0007669"/>
    <property type="project" value="UniProtKB-KW"/>
</dbReference>
<dbReference type="AlphaFoldDB" id="A0A9Q3GVX4"/>
<dbReference type="Proteomes" id="UP000765509">
    <property type="component" value="Unassembled WGS sequence"/>
</dbReference>
<comment type="catalytic activity">
    <reaction evidence="14">
        <text>DNA(n) + a 2'-deoxyribonucleoside 5'-triphosphate = DNA(n+1) + diphosphate</text>
        <dbReference type="Rhea" id="RHEA:22508"/>
        <dbReference type="Rhea" id="RHEA-COMP:17339"/>
        <dbReference type="Rhea" id="RHEA-COMP:17340"/>
        <dbReference type="ChEBI" id="CHEBI:33019"/>
        <dbReference type="ChEBI" id="CHEBI:61560"/>
        <dbReference type="ChEBI" id="CHEBI:173112"/>
        <dbReference type="EC" id="2.7.7.7"/>
    </reaction>
</comment>
<comment type="catalytic activity">
    <reaction evidence="13">
        <text>DNA(n) + a 2'-deoxyribonucleoside 5'-triphosphate = DNA(n+1) + diphosphate</text>
        <dbReference type="Rhea" id="RHEA:22508"/>
        <dbReference type="Rhea" id="RHEA-COMP:17339"/>
        <dbReference type="Rhea" id="RHEA-COMP:17340"/>
        <dbReference type="ChEBI" id="CHEBI:33019"/>
        <dbReference type="ChEBI" id="CHEBI:61560"/>
        <dbReference type="ChEBI" id="CHEBI:173112"/>
        <dbReference type="EC" id="2.7.7.49"/>
    </reaction>
</comment>
<evidence type="ECO:0000313" key="17">
    <source>
        <dbReference type="Proteomes" id="UP000765509"/>
    </source>
</evidence>
<keyword evidence="7" id="KW-0460">Magnesium</keyword>
<sequence length="281" mass="31812">MVISFLKQHVPLFDHKSWQPFYCGTCATAKSTPRLARARTKIPKESPLDLLVSNVMGPFATDPQGFRYLVTVREHTLTYSLVYPLKPCSETPKAILDVIKQLQVRLWSTPKALWTDNAKEFTSSSFVSSLAKLGVSFYPSLPYSPQENGEAERLNQTMGDMAQSMILESWMPDHFWQFAYALACFLHNRLPNSRFPKSSPHERLFGHLPSIGTKAIVHVPAVQQPHKLAPRGIACCLLKPLMTGSWLLWEPKSNKMIQSAIPIIGRPQNWQFKGVSVSYRQ</sequence>
<keyword evidence="3" id="KW-0540">Nuclease</keyword>
<dbReference type="PANTHER" id="PTHR42648">
    <property type="entry name" value="TRANSPOSASE, PUTATIVE-RELATED"/>
    <property type="match status" value="1"/>
</dbReference>
<evidence type="ECO:0000256" key="14">
    <source>
        <dbReference type="ARBA" id="ARBA00049244"/>
    </source>
</evidence>
<dbReference type="InterPro" id="IPR039537">
    <property type="entry name" value="Retrotran_Ty1/copia-like"/>
</dbReference>
<dbReference type="GO" id="GO:0003964">
    <property type="term" value="F:RNA-directed DNA polymerase activity"/>
    <property type="evidence" value="ECO:0007669"/>
    <property type="project" value="UniProtKB-KW"/>
</dbReference>
<dbReference type="SUPFAM" id="SSF53098">
    <property type="entry name" value="Ribonuclease H-like"/>
    <property type="match status" value="1"/>
</dbReference>
<evidence type="ECO:0000256" key="13">
    <source>
        <dbReference type="ARBA" id="ARBA00048173"/>
    </source>
</evidence>
<evidence type="ECO:0000256" key="1">
    <source>
        <dbReference type="ARBA" id="ARBA00022578"/>
    </source>
</evidence>
<keyword evidence="10" id="KW-0695">RNA-directed DNA polymerase</keyword>
<keyword evidence="17" id="KW-1185">Reference proteome</keyword>
<dbReference type="GO" id="GO:0016787">
    <property type="term" value="F:hydrolase activity"/>
    <property type="evidence" value="ECO:0007669"/>
    <property type="project" value="UniProtKB-KW"/>
</dbReference>
<evidence type="ECO:0000256" key="5">
    <source>
        <dbReference type="ARBA" id="ARBA00022759"/>
    </source>
</evidence>
<keyword evidence="12" id="KW-0233">DNA recombination</keyword>
<keyword evidence="8" id="KW-0694">RNA-binding</keyword>
<evidence type="ECO:0000313" key="16">
    <source>
        <dbReference type="EMBL" id="MBW0480550.1"/>
    </source>
</evidence>
<dbReference type="GO" id="GO:0032196">
    <property type="term" value="P:transposition"/>
    <property type="evidence" value="ECO:0007669"/>
    <property type="project" value="UniProtKB-KW"/>
</dbReference>